<proteinExistence type="predicted"/>
<evidence type="ECO:0000313" key="2">
    <source>
        <dbReference type="WBParaSite" id="Pan_g6524.t1"/>
    </source>
</evidence>
<reference evidence="1" key="1">
    <citation type="journal article" date="2013" name="Genetics">
        <title>The draft genome and transcriptome of Panagrellus redivivus are shaped by the harsh demands of a free-living lifestyle.</title>
        <authorList>
            <person name="Srinivasan J."/>
            <person name="Dillman A.R."/>
            <person name="Macchietto M.G."/>
            <person name="Heikkinen L."/>
            <person name="Lakso M."/>
            <person name="Fracchia K.M."/>
            <person name="Antoshechkin I."/>
            <person name="Mortazavi A."/>
            <person name="Wong G."/>
            <person name="Sternberg P.W."/>
        </authorList>
    </citation>
    <scope>NUCLEOTIDE SEQUENCE [LARGE SCALE GENOMIC DNA]</scope>
    <source>
        <strain evidence="1">MT8872</strain>
    </source>
</reference>
<dbReference type="Proteomes" id="UP000492821">
    <property type="component" value="Unassembled WGS sequence"/>
</dbReference>
<keyword evidence="1" id="KW-1185">Reference proteome</keyword>
<dbReference type="WBParaSite" id="Pan_g6524.t1">
    <property type="protein sequence ID" value="Pan_g6524.t1"/>
    <property type="gene ID" value="Pan_g6524"/>
</dbReference>
<reference evidence="2" key="2">
    <citation type="submission" date="2020-10" db="UniProtKB">
        <authorList>
            <consortium name="WormBaseParasite"/>
        </authorList>
    </citation>
    <scope>IDENTIFICATION</scope>
</reference>
<accession>A0A7E5A032</accession>
<name>A0A7E5A032_PANRE</name>
<protein>
    <submittedName>
        <fullName evidence="2">MG3 domain-containing protein</fullName>
    </submittedName>
</protein>
<dbReference type="AlphaFoldDB" id="A0A7E5A032"/>
<sequence>MPSVLINFGEERKVYDAPDTPVPWQNVVEVAVGQAPTVDVYFKSATQEVHVKTFKFKTQKERRVAVTIAVDADNTVTTKLVTLNDPVIVTLYHNGLVMTYTRTSKREVFPMSLSDATEQYLDAAAAAAALAVPPSQASAVYIIPFMACLQYNYRKRMVQALESAGYTNVGYIEQVTPMVSTALKLAKLTNQVGDYVGVGEIGGVHVVRKTDQGYDYVQDVLHFPHLRSLFPTIKEIIEISVVVIDDNLRKILERRYHPLPVKFATLDVDYLIPYMWNKHDGGNMDGYLVTMTVQCKFRINYNGKNTVLDARAEMLPWQKTVELNIGDAMTLDVFMDQIHNFGGEDHVKQFKFTSKKSRKVSVSIAIDDARLPEVKLTTL</sequence>
<organism evidence="1 2">
    <name type="scientific">Panagrellus redivivus</name>
    <name type="common">Microworm</name>
    <dbReference type="NCBI Taxonomy" id="6233"/>
    <lineage>
        <taxon>Eukaryota</taxon>
        <taxon>Metazoa</taxon>
        <taxon>Ecdysozoa</taxon>
        <taxon>Nematoda</taxon>
        <taxon>Chromadorea</taxon>
        <taxon>Rhabditida</taxon>
        <taxon>Tylenchina</taxon>
        <taxon>Panagrolaimomorpha</taxon>
        <taxon>Panagrolaimoidea</taxon>
        <taxon>Panagrolaimidae</taxon>
        <taxon>Panagrellus</taxon>
    </lineage>
</organism>
<evidence type="ECO:0000313" key="1">
    <source>
        <dbReference type="Proteomes" id="UP000492821"/>
    </source>
</evidence>